<dbReference type="KEGG" id="mpp:MICPUCDRAFT_56236"/>
<feature type="zinc finger region" description="C3H1-type" evidence="4">
    <location>
        <begin position="176"/>
        <end position="203"/>
    </location>
</feature>
<dbReference type="STRING" id="564608.C1MPD4"/>
<evidence type="ECO:0000256" key="3">
    <source>
        <dbReference type="ARBA" id="ARBA00022833"/>
    </source>
</evidence>
<dbReference type="SUPFAM" id="SSF90229">
    <property type="entry name" value="CCCH zinc finger"/>
    <property type="match status" value="1"/>
</dbReference>
<dbReference type="AlphaFoldDB" id="C1MPD4"/>
<dbReference type="Proteomes" id="UP000001876">
    <property type="component" value="Unassembled WGS sequence"/>
</dbReference>
<evidence type="ECO:0000256" key="1">
    <source>
        <dbReference type="ARBA" id="ARBA00022723"/>
    </source>
</evidence>
<proteinExistence type="predicted"/>
<dbReference type="eggNOG" id="KOG1492">
    <property type="taxonomic scope" value="Eukaryota"/>
</dbReference>
<dbReference type="InterPro" id="IPR000571">
    <property type="entry name" value="Znf_CCCH"/>
</dbReference>
<dbReference type="PANTHER" id="PTHR46156">
    <property type="entry name" value="CCCH ZINGC FINGER"/>
    <property type="match status" value="1"/>
</dbReference>
<feature type="domain" description="C3H1-type" evidence="6">
    <location>
        <begin position="149"/>
        <end position="175"/>
    </location>
</feature>
<reference evidence="7 8" key="1">
    <citation type="journal article" date="2009" name="Science">
        <title>Green evolution and dynamic adaptations revealed by genomes of the marine picoeukaryotes Micromonas.</title>
        <authorList>
            <person name="Worden A.Z."/>
            <person name="Lee J.H."/>
            <person name="Mock T."/>
            <person name="Rouze P."/>
            <person name="Simmons M.P."/>
            <person name="Aerts A.L."/>
            <person name="Allen A.E."/>
            <person name="Cuvelier M.L."/>
            <person name="Derelle E."/>
            <person name="Everett M.V."/>
            <person name="Foulon E."/>
            <person name="Grimwood J."/>
            <person name="Gundlach H."/>
            <person name="Henrissat B."/>
            <person name="Napoli C."/>
            <person name="McDonald S.M."/>
            <person name="Parker M.S."/>
            <person name="Rombauts S."/>
            <person name="Salamov A."/>
            <person name="Von Dassow P."/>
            <person name="Badger J.H."/>
            <person name="Coutinho P.M."/>
            <person name="Demir E."/>
            <person name="Dubchak I."/>
            <person name="Gentemann C."/>
            <person name="Eikrem W."/>
            <person name="Gready J.E."/>
            <person name="John U."/>
            <person name="Lanier W."/>
            <person name="Lindquist E.A."/>
            <person name="Lucas S."/>
            <person name="Mayer K.F."/>
            <person name="Moreau H."/>
            <person name="Not F."/>
            <person name="Otillar R."/>
            <person name="Panaud O."/>
            <person name="Pangilinan J."/>
            <person name="Paulsen I."/>
            <person name="Piegu B."/>
            <person name="Poliakov A."/>
            <person name="Robbens S."/>
            <person name="Schmutz J."/>
            <person name="Toulza E."/>
            <person name="Wyss T."/>
            <person name="Zelensky A."/>
            <person name="Zhou K."/>
            <person name="Armbrust E.V."/>
            <person name="Bhattacharya D."/>
            <person name="Goodenough U.W."/>
            <person name="Van de Peer Y."/>
            <person name="Grigoriev I.V."/>
        </authorList>
    </citation>
    <scope>NUCLEOTIDE SEQUENCE [LARGE SCALE GENOMIC DNA]</scope>
    <source>
        <strain evidence="7 8">CCMP1545</strain>
    </source>
</reference>
<dbReference type="SMART" id="SM00356">
    <property type="entry name" value="ZnF_C3H1"/>
    <property type="match status" value="3"/>
</dbReference>
<feature type="region of interest" description="Disordered" evidence="5">
    <location>
        <begin position="1"/>
        <end position="83"/>
    </location>
</feature>
<dbReference type="OrthoDB" id="3247158at2759"/>
<feature type="zinc finger region" description="C3H1-type" evidence="4">
    <location>
        <begin position="149"/>
        <end position="175"/>
    </location>
</feature>
<organism evidence="8">
    <name type="scientific">Micromonas pusilla (strain CCMP1545)</name>
    <name type="common">Picoplanktonic green alga</name>
    <dbReference type="NCBI Taxonomy" id="564608"/>
    <lineage>
        <taxon>Eukaryota</taxon>
        <taxon>Viridiplantae</taxon>
        <taxon>Chlorophyta</taxon>
        <taxon>Mamiellophyceae</taxon>
        <taxon>Mamiellales</taxon>
        <taxon>Mamiellaceae</taxon>
        <taxon>Micromonas</taxon>
    </lineage>
</organism>
<keyword evidence="3 4" id="KW-0862">Zinc</keyword>
<dbReference type="EMBL" id="GG663737">
    <property type="protein sequence ID" value="EEH58448.1"/>
    <property type="molecule type" value="Genomic_DNA"/>
</dbReference>
<dbReference type="Gene3D" id="4.10.1000.10">
    <property type="entry name" value="Zinc finger, CCCH-type"/>
    <property type="match status" value="2"/>
</dbReference>
<keyword evidence="1 4" id="KW-0479">Metal-binding</keyword>
<gene>
    <name evidence="7" type="ORF">MICPUCDRAFT_56236</name>
</gene>
<dbReference type="PROSITE" id="PS50103">
    <property type="entry name" value="ZF_C3H1"/>
    <property type="match status" value="2"/>
</dbReference>
<keyword evidence="2 4" id="KW-0863">Zinc-finger</keyword>
<feature type="domain" description="C3H1-type" evidence="6">
    <location>
        <begin position="176"/>
        <end position="203"/>
    </location>
</feature>
<dbReference type="RefSeq" id="XP_003056803.1">
    <property type="nucleotide sequence ID" value="XM_003056757.1"/>
</dbReference>
<evidence type="ECO:0000259" key="6">
    <source>
        <dbReference type="PROSITE" id="PS50103"/>
    </source>
</evidence>
<dbReference type="GeneID" id="9682242"/>
<keyword evidence="8" id="KW-1185">Reference proteome</keyword>
<sequence length="237" mass="25556">MAPPRAVEPTRRGKHVWVRGEGASGTTTNAQPPRPQRKKKGTWVRGEASTASAPRTAVRGGAVAKPKGPASRRGSGARIATAKAKKPAPVGGLLCGRFLRTGKCSRRFATGASRCQRAHDPDKVAVCTKWLAGKCDDDGECTLQHRAVPERMPTCSYFLAGACSARECPYLHVNVDPAAPVCQAFLDGYCPRGLQCRNKHTMVCPNGTACPNRKACRFHHPRQRAEEGGKEDDDEDE</sequence>
<evidence type="ECO:0000313" key="8">
    <source>
        <dbReference type="Proteomes" id="UP000001876"/>
    </source>
</evidence>
<dbReference type="InterPro" id="IPR036855">
    <property type="entry name" value="Znf_CCCH_sf"/>
</dbReference>
<evidence type="ECO:0000256" key="5">
    <source>
        <dbReference type="SAM" id="MobiDB-lite"/>
    </source>
</evidence>
<dbReference type="GO" id="GO:0008270">
    <property type="term" value="F:zinc ion binding"/>
    <property type="evidence" value="ECO:0007669"/>
    <property type="project" value="UniProtKB-KW"/>
</dbReference>
<dbReference type="GO" id="GO:0005634">
    <property type="term" value="C:nucleus"/>
    <property type="evidence" value="ECO:0007669"/>
    <property type="project" value="TreeGrafter"/>
</dbReference>
<dbReference type="PANTHER" id="PTHR46156:SF1">
    <property type="entry name" value="ZINC FINGER CCCH DOMAIN-CONTAINING PROTEIN 3"/>
    <property type="match status" value="1"/>
</dbReference>
<evidence type="ECO:0000256" key="4">
    <source>
        <dbReference type="PROSITE-ProRule" id="PRU00723"/>
    </source>
</evidence>
<accession>C1MPD4</accession>
<protein>
    <submittedName>
        <fullName evidence="7">Predicted protein</fullName>
    </submittedName>
</protein>
<evidence type="ECO:0000256" key="2">
    <source>
        <dbReference type="ARBA" id="ARBA00022771"/>
    </source>
</evidence>
<name>C1MPD4_MICPC</name>
<evidence type="ECO:0000313" key="7">
    <source>
        <dbReference type="EMBL" id="EEH58448.1"/>
    </source>
</evidence>